<dbReference type="InterPro" id="IPR023198">
    <property type="entry name" value="PGP-like_dom2"/>
</dbReference>
<dbReference type="PANTHER" id="PTHR43434">
    <property type="entry name" value="PHOSPHOGLYCOLATE PHOSPHATASE"/>
    <property type="match status" value="1"/>
</dbReference>
<dbReference type="Gene3D" id="1.10.150.240">
    <property type="entry name" value="Putative phosphatase, domain 2"/>
    <property type="match status" value="1"/>
</dbReference>
<protein>
    <recommendedName>
        <fullName evidence="5 10">Phosphoglycolate phosphatase</fullName>
        <shortName evidence="10">PGP</shortName>
        <shortName evidence="10">PGPase</shortName>
        <ecNumber evidence="5 10">3.1.3.18</ecNumber>
    </recommendedName>
</protein>
<dbReference type="SUPFAM" id="SSF56784">
    <property type="entry name" value="HAD-like"/>
    <property type="match status" value="1"/>
</dbReference>
<gene>
    <name evidence="11" type="primary">gph1</name>
    <name evidence="11" type="ORF">GCM10007071_00250</name>
</gene>
<comment type="caution">
    <text evidence="11">The sequence shown here is derived from an EMBL/GenBank/DDBJ whole genome shotgun (WGS) entry which is preliminary data.</text>
</comment>
<evidence type="ECO:0000313" key="11">
    <source>
        <dbReference type="EMBL" id="GGY58125.1"/>
    </source>
</evidence>
<keyword evidence="7 10" id="KW-0378">Hydrolase</keyword>
<feature type="binding site" evidence="10">
    <location>
        <position position="21"/>
    </location>
    <ligand>
        <name>Mg(2+)</name>
        <dbReference type="ChEBI" id="CHEBI:18420"/>
    </ligand>
</feature>
<feature type="active site" description="Nucleophile" evidence="10">
    <location>
        <position position="19"/>
    </location>
</feature>
<dbReference type="InterPro" id="IPR037512">
    <property type="entry name" value="PGPase_prok"/>
</dbReference>
<evidence type="ECO:0000256" key="7">
    <source>
        <dbReference type="ARBA" id="ARBA00022801"/>
    </source>
</evidence>
<dbReference type="CDD" id="cd16417">
    <property type="entry name" value="HAD_PGPase"/>
    <property type="match status" value="1"/>
</dbReference>
<feature type="binding site" evidence="10">
    <location>
        <position position="186"/>
    </location>
    <ligand>
        <name>Mg(2+)</name>
        <dbReference type="ChEBI" id="CHEBI:18420"/>
    </ligand>
</feature>
<name>A0ABQ3AJA4_9GAMM</name>
<dbReference type="InterPro" id="IPR041492">
    <property type="entry name" value="HAD_2"/>
</dbReference>
<dbReference type="SFLD" id="SFLDG01135">
    <property type="entry name" value="C1.5.6:_HAD__Beta-PGM__Phospha"/>
    <property type="match status" value="1"/>
</dbReference>
<comment type="cofactor">
    <cofactor evidence="2 10">
        <name>Mg(2+)</name>
        <dbReference type="ChEBI" id="CHEBI:18420"/>
    </cofactor>
</comment>
<comment type="similarity">
    <text evidence="4 10">Belongs to the HAD-like hydrolase superfamily. CbbY/CbbZ/Gph/YieH family.</text>
</comment>
<dbReference type="InterPro" id="IPR036412">
    <property type="entry name" value="HAD-like_sf"/>
</dbReference>
<dbReference type="HAMAP" id="MF_00495">
    <property type="entry name" value="GPH_hydrolase_bact"/>
    <property type="match status" value="1"/>
</dbReference>
<dbReference type="NCBIfam" id="TIGR01449">
    <property type="entry name" value="PGP_bact"/>
    <property type="match status" value="1"/>
</dbReference>
<dbReference type="Proteomes" id="UP000601597">
    <property type="component" value="Unassembled WGS sequence"/>
</dbReference>
<evidence type="ECO:0000256" key="10">
    <source>
        <dbReference type="HAMAP-Rule" id="MF_00495"/>
    </source>
</evidence>
<evidence type="ECO:0000256" key="3">
    <source>
        <dbReference type="ARBA" id="ARBA00004818"/>
    </source>
</evidence>
<evidence type="ECO:0000256" key="1">
    <source>
        <dbReference type="ARBA" id="ARBA00000830"/>
    </source>
</evidence>
<dbReference type="PANTHER" id="PTHR43434:SF1">
    <property type="entry name" value="PHOSPHOGLYCOLATE PHOSPHATASE"/>
    <property type="match status" value="1"/>
</dbReference>
<dbReference type="PRINTS" id="PR00413">
    <property type="entry name" value="HADHALOGNASE"/>
</dbReference>
<evidence type="ECO:0000256" key="6">
    <source>
        <dbReference type="ARBA" id="ARBA00022723"/>
    </source>
</evidence>
<dbReference type="Gene3D" id="3.40.50.1000">
    <property type="entry name" value="HAD superfamily/HAD-like"/>
    <property type="match status" value="1"/>
</dbReference>
<dbReference type="InterPro" id="IPR006439">
    <property type="entry name" value="HAD-SF_hydro_IA"/>
</dbReference>
<comment type="function">
    <text evidence="10">Specifically catalyzes the dephosphorylation of 2-phosphoglycolate. Is involved in the dissimilation of the intracellular 2-phosphoglycolate formed during the DNA repair of 3'-phosphoglycolate ends, a major class of DNA lesions induced by oxidative stress.</text>
</comment>
<dbReference type="RefSeq" id="WP_189571058.1">
    <property type="nucleotide sequence ID" value="NZ_BMXV01000001.1"/>
</dbReference>
<accession>A0ABQ3AJA4</accession>
<evidence type="ECO:0000256" key="8">
    <source>
        <dbReference type="ARBA" id="ARBA00022842"/>
    </source>
</evidence>
<comment type="pathway">
    <text evidence="3 10">Organic acid metabolism; glycolate biosynthesis; glycolate from 2-phosphoglycolate: step 1/1.</text>
</comment>
<proteinExistence type="inferred from homology"/>
<sequence>MDEPRRNFTSLWPGVALFDLDGTLVDSAPDLAAAVDQMLESLGRPPAGPDRVRQWVGNGAQVLVRRALTGQVEWESAAPLDEVLFNDASSRFYQSYESLNGSHSTVFDGVEACLQRLFENGCRMAVVTNKPERFVRPLLESMGLEHWFETIVGGDTLPVKKPDAEPLLTAMQKLDGNPGTTVMIGDSAADATAARNAGLPSVLVRYGYNYGSSVDELGADVVVDSLTELL</sequence>
<dbReference type="EC" id="3.1.3.18" evidence="5 10"/>
<keyword evidence="12" id="KW-1185">Reference proteome</keyword>
<dbReference type="SFLD" id="SFLDG01129">
    <property type="entry name" value="C1.5:_HAD__Beta-PGM__Phosphata"/>
    <property type="match status" value="1"/>
</dbReference>
<evidence type="ECO:0000256" key="9">
    <source>
        <dbReference type="ARBA" id="ARBA00023277"/>
    </source>
</evidence>
<dbReference type="NCBIfam" id="NF009695">
    <property type="entry name" value="PRK13222.1-2"/>
    <property type="match status" value="1"/>
</dbReference>
<evidence type="ECO:0000313" key="12">
    <source>
        <dbReference type="Proteomes" id="UP000601597"/>
    </source>
</evidence>
<evidence type="ECO:0000256" key="5">
    <source>
        <dbReference type="ARBA" id="ARBA00013078"/>
    </source>
</evidence>
<organism evidence="11 12">
    <name type="scientific">Marinobacter zhanjiangensis</name>
    <dbReference type="NCBI Taxonomy" id="578215"/>
    <lineage>
        <taxon>Bacteria</taxon>
        <taxon>Pseudomonadati</taxon>
        <taxon>Pseudomonadota</taxon>
        <taxon>Gammaproteobacteria</taxon>
        <taxon>Pseudomonadales</taxon>
        <taxon>Marinobacteraceae</taxon>
        <taxon>Marinobacter</taxon>
    </lineage>
</organism>
<reference evidence="12" key="1">
    <citation type="journal article" date="2019" name="Int. J. Syst. Evol. Microbiol.">
        <title>The Global Catalogue of Microorganisms (GCM) 10K type strain sequencing project: providing services to taxonomists for standard genome sequencing and annotation.</title>
        <authorList>
            <consortium name="The Broad Institute Genomics Platform"/>
            <consortium name="The Broad Institute Genome Sequencing Center for Infectious Disease"/>
            <person name="Wu L."/>
            <person name="Ma J."/>
        </authorList>
    </citation>
    <scope>NUCLEOTIDE SEQUENCE [LARGE SCALE GENOMIC DNA]</scope>
    <source>
        <strain evidence="12">KCTC 22280</strain>
    </source>
</reference>
<keyword evidence="9 10" id="KW-0119">Carbohydrate metabolism</keyword>
<dbReference type="InterPro" id="IPR023214">
    <property type="entry name" value="HAD_sf"/>
</dbReference>
<dbReference type="SFLD" id="SFLDS00003">
    <property type="entry name" value="Haloacid_Dehalogenase"/>
    <property type="match status" value="1"/>
</dbReference>
<dbReference type="EMBL" id="BMXV01000001">
    <property type="protein sequence ID" value="GGY58125.1"/>
    <property type="molecule type" value="Genomic_DNA"/>
</dbReference>
<dbReference type="InterPro" id="IPR050155">
    <property type="entry name" value="HAD-like_hydrolase_sf"/>
</dbReference>
<evidence type="ECO:0000256" key="2">
    <source>
        <dbReference type="ARBA" id="ARBA00001946"/>
    </source>
</evidence>
<evidence type="ECO:0000256" key="4">
    <source>
        <dbReference type="ARBA" id="ARBA00006171"/>
    </source>
</evidence>
<comment type="catalytic activity">
    <reaction evidence="1 10">
        <text>2-phosphoglycolate + H2O = glycolate + phosphate</text>
        <dbReference type="Rhea" id="RHEA:14369"/>
        <dbReference type="ChEBI" id="CHEBI:15377"/>
        <dbReference type="ChEBI" id="CHEBI:29805"/>
        <dbReference type="ChEBI" id="CHEBI:43474"/>
        <dbReference type="ChEBI" id="CHEBI:58033"/>
        <dbReference type="EC" id="3.1.3.18"/>
    </reaction>
</comment>
<dbReference type="Pfam" id="PF13419">
    <property type="entry name" value="HAD_2"/>
    <property type="match status" value="1"/>
</dbReference>
<feature type="binding site" evidence="10">
    <location>
        <position position="19"/>
    </location>
    <ligand>
        <name>Mg(2+)</name>
        <dbReference type="ChEBI" id="CHEBI:18420"/>
    </ligand>
</feature>
<keyword evidence="6 10" id="KW-0479">Metal-binding</keyword>
<keyword evidence="8 10" id="KW-0460">Magnesium</keyword>
<dbReference type="NCBIfam" id="TIGR01549">
    <property type="entry name" value="HAD-SF-IA-v1"/>
    <property type="match status" value="1"/>
</dbReference>